<dbReference type="AlphaFoldDB" id="A9WTF1"/>
<reference evidence="6" key="1">
    <citation type="journal article" date="2008" name="J. Bacteriol.">
        <title>Genome sequence of the fish pathogen Renibacterium salmoninarum suggests reductive evolution away from an environmental Arthrobacter ancestor.</title>
        <authorList>
            <person name="Wiens G.D."/>
            <person name="Rockey D.D."/>
            <person name="Wu Z."/>
            <person name="Chang J."/>
            <person name="Levy R."/>
            <person name="Crane S."/>
            <person name="Chen D.S."/>
            <person name="Capri G.R."/>
            <person name="Burnett J.R."/>
            <person name="Sudheesh P.S."/>
            <person name="Schipma M.J."/>
            <person name="Burd H."/>
            <person name="Bhattacharyya A."/>
            <person name="Rhodes L.D."/>
            <person name="Kaul R."/>
            <person name="Strom M.S."/>
        </authorList>
    </citation>
    <scope>NUCLEOTIDE SEQUENCE [LARGE SCALE GENOMIC DNA]</scope>
    <source>
        <strain evidence="6">ATCC 33209 / DSM 20767 / JCM 11484 / NBRC 15589 / NCIMB 2235</strain>
    </source>
</reference>
<dbReference type="Pfam" id="PF22982">
    <property type="entry name" value="WHD_HRQ1"/>
    <property type="match status" value="1"/>
</dbReference>
<evidence type="ECO:0000313" key="6">
    <source>
        <dbReference type="Proteomes" id="UP000002007"/>
    </source>
</evidence>
<dbReference type="GO" id="GO:0003676">
    <property type="term" value="F:nucleic acid binding"/>
    <property type="evidence" value="ECO:0007669"/>
    <property type="project" value="InterPro"/>
</dbReference>
<dbReference type="InterPro" id="IPR055227">
    <property type="entry name" value="HRQ1_WHD"/>
</dbReference>
<feature type="domain" description="Helicase C-terminal" evidence="4">
    <location>
        <begin position="307"/>
        <end position="458"/>
    </location>
</feature>
<sequence>MSRRRQNGTVDVASSLLKYLGQGPDSEQLRHVRFLPARSAVTAPWPSWLHPGVIDAFSEVGVQEPRQHQVEAAELAHSGQHVILATGTASGKSLGYQLPALDAIYRAELGQEASPGRFQAEGDDAVVLYLSPTKALAADQLSSLRALKLPGLRAETYDGDTDPSARRWIREHANFVLCNPDMLHFGVLPNHEWWAKFFRRLRYVVIDEAHGYRGVFGSHVAALMRRLRRVCAYHGSSPVFIAASATSAQPQTSFGRLIGLPVTAVVEDGSPHGSTTVAFWEPALSEVSGENGAPERRTSIAETSHLLADLVITRVRTIAFIKSRRGAEAISGNTKRLLEEIDAGLPHRVAAYRSGYLPEERRELETALRSGKLLGVASTSALELGIDISGLDAVLVAGWPGARASLFQQFGRAGRAGQEALAAFVASDDPLDTYLVNHPEAIFDVPVEASFFDPGNPFVLGPKLCAAAAEIPLGQADLALFGDSTEALLAELVAQGYLRRRPAGWFWTHPQSAAGLVNLREDGGVPINIVEADTGAVLGTMGSPQSHYQAHAGAVYVHQGLSYLVEELNEEDHCAVVRRAWPDFYTTARDVTQIEVLNSLRHVEWSPVELHFGEVQVTTSGGLFPAKGFGFQRNPR</sequence>
<dbReference type="InterPro" id="IPR014001">
    <property type="entry name" value="Helicase_ATP-bd"/>
</dbReference>
<dbReference type="SMART" id="SM00490">
    <property type="entry name" value="HELICc"/>
    <property type="match status" value="1"/>
</dbReference>
<dbReference type="SUPFAM" id="SSF52540">
    <property type="entry name" value="P-loop containing nucleoside triphosphate hydrolases"/>
    <property type="match status" value="1"/>
</dbReference>
<keyword evidence="5" id="KW-0347">Helicase</keyword>
<keyword evidence="5" id="KW-0378">Hydrolase</keyword>
<gene>
    <name evidence="5" type="ordered locus">RSal33209_2747</name>
</gene>
<dbReference type="eggNOG" id="COG1205">
    <property type="taxonomic scope" value="Bacteria"/>
</dbReference>
<dbReference type="InterPro" id="IPR027417">
    <property type="entry name" value="P-loop_NTPase"/>
</dbReference>
<evidence type="ECO:0000256" key="2">
    <source>
        <dbReference type="ARBA" id="ARBA00022840"/>
    </source>
</evidence>
<organism evidence="5 6">
    <name type="scientific">Renibacterium salmoninarum (strain ATCC 33209 / DSM 20767 / JCM 11484 / NBRC 15589 / NCIMB 2235)</name>
    <dbReference type="NCBI Taxonomy" id="288705"/>
    <lineage>
        <taxon>Bacteria</taxon>
        <taxon>Bacillati</taxon>
        <taxon>Actinomycetota</taxon>
        <taxon>Actinomycetes</taxon>
        <taxon>Micrococcales</taxon>
        <taxon>Micrococcaceae</taxon>
        <taxon>Renibacterium</taxon>
    </lineage>
</organism>
<keyword evidence="1" id="KW-0547">Nucleotide-binding</keyword>
<evidence type="ECO:0000259" key="4">
    <source>
        <dbReference type="PROSITE" id="PS51194"/>
    </source>
</evidence>
<dbReference type="NCBIfam" id="TIGR03817">
    <property type="entry name" value="DECH_helic"/>
    <property type="match status" value="1"/>
</dbReference>
<dbReference type="Pfam" id="PF00271">
    <property type="entry name" value="Helicase_C"/>
    <property type="match status" value="1"/>
</dbReference>
<dbReference type="PANTHER" id="PTHR47957">
    <property type="entry name" value="ATP-DEPENDENT HELICASE HRQ1"/>
    <property type="match status" value="1"/>
</dbReference>
<feature type="domain" description="Helicase ATP-binding" evidence="3">
    <location>
        <begin position="73"/>
        <end position="265"/>
    </location>
</feature>
<dbReference type="Pfam" id="PF00270">
    <property type="entry name" value="DEAD"/>
    <property type="match status" value="1"/>
</dbReference>
<accession>A9WTF1</accession>
<dbReference type="STRING" id="288705.RSal33209_2747"/>
<dbReference type="GO" id="GO:0036297">
    <property type="term" value="P:interstrand cross-link repair"/>
    <property type="evidence" value="ECO:0007669"/>
    <property type="project" value="TreeGrafter"/>
</dbReference>
<dbReference type="SMART" id="SM00487">
    <property type="entry name" value="DEXDc"/>
    <property type="match status" value="1"/>
</dbReference>
<proteinExistence type="predicted"/>
<dbReference type="CDD" id="cd17923">
    <property type="entry name" value="DEXHc_Hrq1-like"/>
    <property type="match status" value="1"/>
</dbReference>
<keyword evidence="2" id="KW-0067">ATP-binding</keyword>
<protein>
    <submittedName>
        <fullName evidence="5">ATP-dependent helicase</fullName>
    </submittedName>
</protein>
<dbReference type="PANTHER" id="PTHR47957:SF3">
    <property type="entry name" value="ATP-DEPENDENT HELICASE HRQ1"/>
    <property type="match status" value="1"/>
</dbReference>
<dbReference type="GO" id="GO:0043138">
    <property type="term" value="F:3'-5' DNA helicase activity"/>
    <property type="evidence" value="ECO:0007669"/>
    <property type="project" value="TreeGrafter"/>
</dbReference>
<dbReference type="GO" id="GO:0006289">
    <property type="term" value="P:nucleotide-excision repair"/>
    <property type="evidence" value="ECO:0007669"/>
    <property type="project" value="TreeGrafter"/>
</dbReference>
<dbReference type="InterPro" id="IPR022307">
    <property type="entry name" value="Helicase_put_actinobac"/>
</dbReference>
<dbReference type="eggNOG" id="COG0514">
    <property type="taxonomic scope" value="Bacteria"/>
</dbReference>
<evidence type="ECO:0000256" key="1">
    <source>
        <dbReference type="ARBA" id="ARBA00022741"/>
    </source>
</evidence>
<dbReference type="PROSITE" id="PS51192">
    <property type="entry name" value="HELICASE_ATP_BIND_1"/>
    <property type="match status" value="1"/>
</dbReference>
<dbReference type="Proteomes" id="UP000002007">
    <property type="component" value="Chromosome"/>
</dbReference>
<dbReference type="HOGENOM" id="CLU_000809_3_3_11"/>
<keyword evidence="6" id="KW-1185">Reference proteome</keyword>
<dbReference type="InterPro" id="IPR011545">
    <property type="entry name" value="DEAD/DEAH_box_helicase_dom"/>
</dbReference>
<dbReference type="CDD" id="cd18797">
    <property type="entry name" value="SF2_C_Hrq"/>
    <property type="match status" value="1"/>
</dbReference>
<dbReference type="PROSITE" id="PS51194">
    <property type="entry name" value="HELICASE_CTER"/>
    <property type="match status" value="1"/>
</dbReference>
<evidence type="ECO:0000313" key="5">
    <source>
        <dbReference type="EMBL" id="ABY24472.1"/>
    </source>
</evidence>
<dbReference type="Gene3D" id="3.40.50.300">
    <property type="entry name" value="P-loop containing nucleotide triphosphate hydrolases"/>
    <property type="match status" value="2"/>
</dbReference>
<dbReference type="InterPro" id="IPR001650">
    <property type="entry name" value="Helicase_C-like"/>
</dbReference>
<evidence type="ECO:0000259" key="3">
    <source>
        <dbReference type="PROSITE" id="PS51192"/>
    </source>
</evidence>
<dbReference type="GO" id="GO:0005524">
    <property type="term" value="F:ATP binding"/>
    <property type="evidence" value="ECO:0007669"/>
    <property type="project" value="UniProtKB-KW"/>
</dbReference>
<dbReference type="KEGG" id="rsa:RSal33209_2747"/>
<name>A9WTF1_RENSM</name>
<dbReference type="EMBL" id="CP000910">
    <property type="protein sequence ID" value="ABY24472.1"/>
    <property type="molecule type" value="Genomic_DNA"/>
</dbReference>